<gene>
    <name evidence="1" type="ORF">JHL16_34660</name>
</gene>
<name>A0ACC5RG32_9HYPH</name>
<keyword evidence="2" id="KW-1185">Reference proteome</keyword>
<dbReference type="Proteomes" id="UP000616151">
    <property type="component" value="Unassembled WGS sequence"/>
</dbReference>
<reference evidence="1" key="1">
    <citation type="submission" date="2021-01" db="EMBL/GenBank/DDBJ databases">
        <authorList>
            <person name="Sun Q."/>
        </authorList>
    </citation>
    <scope>NUCLEOTIDE SEQUENCE</scope>
    <source>
        <strain evidence="1">YIM B02566</strain>
    </source>
</reference>
<evidence type="ECO:0000313" key="2">
    <source>
        <dbReference type="Proteomes" id="UP000616151"/>
    </source>
</evidence>
<sequence length="297" mass="33237">MTAGEIDHKTAPTLYVDGDVIAFVAASAVQKTYEDDFGYVWPFANIMEGQVAVDNMLFLLKRRLQSEVMWVYLSDPEANWRMHVEPTYKDNRKTSVRPMLLGRMKQYLRDRYKATHVPGLEADDCLGIAATEDPSAIVVGRDKDFLSFPGRYHKLKDMDGNGKPIITTTTLEQANRMHMIQALAGDRIDGYYGCPGIGPERAARIIDNPVILKPEEGVITRGKNKGQKTTKWVAEPTEDVWACIVSHYRKEGLDEGVALKNARMARILRHGDLADDGKIKLWEPPNALAGGQHVVQA</sequence>
<evidence type="ECO:0000313" key="1">
    <source>
        <dbReference type="EMBL" id="MBK1871560.1"/>
    </source>
</evidence>
<proteinExistence type="predicted"/>
<protein>
    <submittedName>
        <fullName evidence="1">Uncharacterized protein</fullName>
    </submittedName>
</protein>
<organism evidence="1 2">
    <name type="scientific">Taklimakanibacter albus</name>
    <dbReference type="NCBI Taxonomy" id="2800327"/>
    <lineage>
        <taxon>Bacteria</taxon>
        <taxon>Pseudomonadati</taxon>
        <taxon>Pseudomonadota</taxon>
        <taxon>Alphaproteobacteria</taxon>
        <taxon>Hyphomicrobiales</taxon>
        <taxon>Aestuariivirgaceae</taxon>
        <taxon>Taklimakanibacter</taxon>
    </lineage>
</organism>
<comment type="caution">
    <text evidence="1">The sequence shown here is derived from an EMBL/GenBank/DDBJ whole genome shotgun (WGS) entry which is preliminary data.</text>
</comment>
<accession>A0ACC5RG32</accession>
<dbReference type="EMBL" id="JAENHL010000009">
    <property type="protein sequence ID" value="MBK1871560.1"/>
    <property type="molecule type" value="Genomic_DNA"/>
</dbReference>